<evidence type="ECO:0000313" key="3">
    <source>
        <dbReference type="EMBL" id="KAG5174701.1"/>
    </source>
</evidence>
<dbReference type="SMART" id="SM00220">
    <property type="entry name" value="S_TKc"/>
    <property type="match status" value="1"/>
</dbReference>
<dbReference type="SUPFAM" id="SSF56112">
    <property type="entry name" value="Protein kinase-like (PK-like)"/>
    <property type="match status" value="1"/>
</dbReference>
<comment type="caution">
    <text evidence="3">The sequence shown here is derived from an EMBL/GenBank/DDBJ whole genome shotgun (WGS) entry which is preliminary data.</text>
</comment>
<gene>
    <name evidence="3" type="ORF">JR316_001364</name>
</gene>
<dbReference type="InterPro" id="IPR040976">
    <property type="entry name" value="Pkinase_fungal"/>
</dbReference>
<dbReference type="Pfam" id="PF17667">
    <property type="entry name" value="Pkinase_fungal"/>
    <property type="match status" value="1"/>
</dbReference>
<feature type="region of interest" description="Disordered" evidence="1">
    <location>
        <begin position="867"/>
        <end position="978"/>
    </location>
</feature>
<dbReference type="GO" id="GO:0005524">
    <property type="term" value="F:ATP binding"/>
    <property type="evidence" value="ECO:0007669"/>
    <property type="project" value="InterPro"/>
</dbReference>
<reference evidence="3" key="1">
    <citation type="submission" date="2021-02" db="EMBL/GenBank/DDBJ databases">
        <title>Psilocybe cubensis genome.</title>
        <authorList>
            <person name="Mckernan K.J."/>
            <person name="Crawford S."/>
            <person name="Trippe A."/>
            <person name="Kane L.T."/>
            <person name="Mclaughlin S."/>
        </authorList>
    </citation>
    <scope>NUCLEOTIDE SEQUENCE [LARGE SCALE GENOMIC DNA]</scope>
    <source>
        <strain evidence="3">MGC-MH-2018</strain>
    </source>
</reference>
<dbReference type="PROSITE" id="PS50011">
    <property type="entry name" value="PROTEIN_KINASE_DOM"/>
    <property type="match status" value="1"/>
</dbReference>
<dbReference type="InterPro" id="IPR011009">
    <property type="entry name" value="Kinase-like_dom_sf"/>
</dbReference>
<dbReference type="AlphaFoldDB" id="A0A8H7Y6R9"/>
<feature type="domain" description="Protein kinase" evidence="2">
    <location>
        <begin position="401"/>
        <end position="850"/>
    </location>
</feature>
<dbReference type="PANTHER" id="PTHR38248:SF2">
    <property type="entry name" value="FUNK1 11"/>
    <property type="match status" value="1"/>
</dbReference>
<accession>A0A8H7Y6R9</accession>
<organism evidence="3">
    <name type="scientific">Psilocybe cubensis</name>
    <name type="common">Psychedelic mushroom</name>
    <name type="synonym">Stropharia cubensis</name>
    <dbReference type="NCBI Taxonomy" id="181762"/>
    <lineage>
        <taxon>Eukaryota</taxon>
        <taxon>Fungi</taxon>
        <taxon>Dikarya</taxon>
        <taxon>Basidiomycota</taxon>
        <taxon>Agaricomycotina</taxon>
        <taxon>Agaricomycetes</taxon>
        <taxon>Agaricomycetidae</taxon>
        <taxon>Agaricales</taxon>
        <taxon>Agaricineae</taxon>
        <taxon>Strophariaceae</taxon>
        <taxon>Psilocybe</taxon>
    </lineage>
</organism>
<dbReference type="InterPro" id="IPR000719">
    <property type="entry name" value="Prot_kinase_dom"/>
</dbReference>
<dbReference type="EMBL" id="JAFIQS010000001">
    <property type="protein sequence ID" value="KAG5174701.1"/>
    <property type="molecule type" value="Genomic_DNA"/>
</dbReference>
<sequence>MSTSEGTSTSTLSATGLNHDGAIAAAPSTITYTSTTPDAGFVVEHAINNGSNDSTSAKGVTASKIYADAALETKVDADSNEPRCVVLQHDKTSYRPPKAPQTNCTDNTTENLSTLRSQIALEMNDEFIECSVDVFFKHYLPFEPSEAAVEECVLRLLCKDYAPNGDAGEGFRPKQAPITPRRCARINPLHKLDDNTGHPVLSEVVPTVGYPDTPGLRFTDYMKRPGSHGSVEKTVFAPLKTIADAIGSYSETCDGRARNNFQYLHCPQAVISSDIGNSKSRIDACFSNGGSDFHTKYIAVPIEQNVSAADRDSNNRRVVSANVQIMNDDVRRMFTYGMTFEGDKATLWYHCRSHSAVSRQFNFVENPRLLVKVFLSFLFATDEELGYNPDVTLVEGKKRQYTFKIPSSDGKSAKFYRTVKVLSEYPSNNISGRMARVWLVDRVDSEGNKIGPPCVLKDVWLSVNTLTEKEIQTAIFADIEKYCHPDKPDYNLASDPPEDSPQDALNAIKMRNAELVKSGEYKQYFLEIESDHAGKPSKAVLEGCAPVTRLFQNAHANRIASLNENSIPSVGSTPFIKSGQQCKRTFTPRKQYRVIFKEVCEPVGNLPTLGEVLDVIQQTLIPLSLLYCAGWVHRDISSGNILAHEVGSVLRAKLSDFEYAKKFPLPKDHEGSVDPKTGTPFFMPVEIMQNTYLYPKTKTYSKAVSRVWGLKEVMLRHLTQRKQTKNRKRTAVSVVYNFQHDLESLWWVLVWSLTARVDHQPSRTWAKQIFQHNDVPTSARLNFLRPYCEDPDENAQDLQRIMLPSISVLRYIVDALREAMNIAYSERERGYMLRDPLSYAIIVNLFHSAFQPLQNFLDSFKGTPLLPSVPGDGPNSVEPMDAPTAPGSPAVSVAPSLIPGRKRPYPNIGQTAPSESFRPGPTNEDIEATLDRQRCKRVKTQDDPISGGGSDAGDNPTPGTLTTGRQFKSGTRSKTGGS</sequence>
<feature type="compositionally biased region" description="Polar residues" evidence="1">
    <location>
        <begin position="957"/>
        <end position="978"/>
    </location>
</feature>
<protein>
    <recommendedName>
        <fullName evidence="2">Protein kinase domain-containing protein</fullName>
    </recommendedName>
</protein>
<dbReference type="PANTHER" id="PTHR38248">
    <property type="entry name" value="FUNK1 6"/>
    <property type="match status" value="1"/>
</dbReference>
<evidence type="ECO:0000256" key="1">
    <source>
        <dbReference type="SAM" id="MobiDB-lite"/>
    </source>
</evidence>
<evidence type="ECO:0000259" key="2">
    <source>
        <dbReference type="PROSITE" id="PS50011"/>
    </source>
</evidence>
<name>A0A8H7Y6R9_PSICU</name>
<dbReference type="Gene3D" id="1.10.510.10">
    <property type="entry name" value="Transferase(Phosphotransferase) domain 1"/>
    <property type="match status" value="1"/>
</dbReference>
<proteinExistence type="predicted"/>
<dbReference type="GO" id="GO:0004672">
    <property type="term" value="F:protein kinase activity"/>
    <property type="evidence" value="ECO:0007669"/>
    <property type="project" value="InterPro"/>
</dbReference>